<organism evidence="1 2">
    <name type="scientific">Terrimonas ginsenosidimutans</name>
    <dbReference type="NCBI Taxonomy" id="2908004"/>
    <lineage>
        <taxon>Bacteria</taxon>
        <taxon>Pseudomonadati</taxon>
        <taxon>Bacteroidota</taxon>
        <taxon>Chitinophagia</taxon>
        <taxon>Chitinophagales</taxon>
        <taxon>Chitinophagaceae</taxon>
        <taxon>Terrimonas</taxon>
    </lineage>
</organism>
<reference evidence="1" key="1">
    <citation type="submission" date="2022-01" db="EMBL/GenBank/DDBJ databases">
        <authorList>
            <person name="Jo J.-H."/>
            <person name="Im W.-T."/>
        </authorList>
    </citation>
    <scope>NUCLEOTIDE SEQUENCE</scope>
    <source>
        <strain evidence="1">NA20</strain>
    </source>
</reference>
<dbReference type="Proteomes" id="UP001165367">
    <property type="component" value="Unassembled WGS sequence"/>
</dbReference>
<sequence>MSKQLLLIRHAKSSWADFSVKDFDRPLNDRGKRDAPVMAQRLLDKKITIDAFVASPAKRAKKTAEYFISAYDRQKSEIIFIDELYLATPVVFESVIAQLDDRYNTIAVFSHNNGITDYANTLTHTRVDEMPTCAIFAVKATASSWKDFTAAEKEFLFFDYPKSDRVEES</sequence>
<proteinExistence type="predicted"/>
<dbReference type="CDD" id="cd07067">
    <property type="entry name" value="HP_PGM_like"/>
    <property type="match status" value="1"/>
</dbReference>
<keyword evidence="2" id="KW-1185">Reference proteome</keyword>
<protein>
    <submittedName>
        <fullName evidence="1">Histidine phosphatase family protein</fullName>
    </submittedName>
</protein>
<dbReference type="RefSeq" id="WP_237874591.1">
    <property type="nucleotide sequence ID" value="NZ_JAKLTR010000011.1"/>
</dbReference>
<dbReference type="PANTHER" id="PTHR47623:SF1">
    <property type="entry name" value="OS09G0287300 PROTEIN"/>
    <property type="match status" value="1"/>
</dbReference>
<gene>
    <name evidence="1" type="ORF">LZZ85_17285</name>
</gene>
<dbReference type="PANTHER" id="PTHR47623">
    <property type="entry name" value="OS09G0287300 PROTEIN"/>
    <property type="match status" value="1"/>
</dbReference>
<evidence type="ECO:0000313" key="2">
    <source>
        <dbReference type="Proteomes" id="UP001165367"/>
    </source>
</evidence>
<evidence type="ECO:0000313" key="1">
    <source>
        <dbReference type="EMBL" id="MCG2616053.1"/>
    </source>
</evidence>
<dbReference type="SUPFAM" id="SSF53254">
    <property type="entry name" value="Phosphoglycerate mutase-like"/>
    <property type="match status" value="1"/>
</dbReference>
<dbReference type="SMART" id="SM00855">
    <property type="entry name" value="PGAM"/>
    <property type="match status" value="1"/>
</dbReference>
<name>A0ABS9KUP9_9BACT</name>
<comment type="caution">
    <text evidence="1">The sequence shown here is derived from an EMBL/GenBank/DDBJ whole genome shotgun (WGS) entry which is preliminary data.</text>
</comment>
<accession>A0ABS9KUP9</accession>
<dbReference type="InterPro" id="IPR029033">
    <property type="entry name" value="His_PPase_superfam"/>
</dbReference>
<dbReference type="InterPro" id="IPR013078">
    <property type="entry name" value="His_Pase_superF_clade-1"/>
</dbReference>
<dbReference type="Gene3D" id="3.40.50.1240">
    <property type="entry name" value="Phosphoglycerate mutase-like"/>
    <property type="match status" value="1"/>
</dbReference>
<dbReference type="EMBL" id="JAKLTR010000011">
    <property type="protein sequence ID" value="MCG2616053.1"/>
    <property type="molecule type" value="Genomic_DNA"/>
</dbReference>
<dbReference type="Pfam" id="PF00300">
    <property type="entry name" value="His_Phos_1"/>
    <property type="match status" value="1"/>
</dbReference>